<dbReference type="Pfam" id="PF03646">
    <property type="entry name" value="FlaG"/>
    <property type="match status" value="1"/>
</dbReference>
<dbReference type="InterPro" id="IPR005186">
    <property type="entry name" value="FlaG"/>
</dbReference>
<protein>
    <submittedName>
        <fullName evidence="1">Flagellar protein FlaG</fullName>
    </submittedName>
</protein>
<keyword evidence="1" id="KW-0969">Cilium</keyword>
<accession>A0A1S6U7Y8</accession>
<organism evidence="1 2">
    <name type="scientific">Campylobacter pinnipediorum subsp. caledonicus</name>
    <dbReference type="NCBI Taxonomy" id="1874362"/>
    <lineage>
        <taxon>Bacteria</taxon>
        <taxon>Pseudomonadati</taxon>
        <taxon>Campylobacterota</taxon>
        <taxon>Epsilonproteobacteria</taxon>
        <taxon>Campylobacterales</taxon>
        <taxon>Campylobacteraceae</taxon>
        <taxon>Campylobacter</taxon>
    </lineage>
</organism>
<keyword evidence="1" id="KW-0282">Flagellum</keyword>
<name>A0A1S6U7Y8_9BACT</name>
<sequence>MEIFKAAAQQLDTSVSINSNHNTQTREVESVKIQKNLVDKNNEPDKLDKLSSGEMDKKLKDITTELNFQMQQLNTNIRFSYNAEESTMVVQVREADTGAVIRELPTKEALRIARYFKESIGLLFDKES</sequence>
<dbReference type="InterPro" id="IPR035924">
    <property type="entry name" value="FlaG-like_sf"/>
</dbReference>
<keyword evidence="1" id="KW-0966">Cell projection</keyword>
<proteinExistence type="predicted"/>
<evidence type="ECO:0000313" key="1">
    <source>
        <dbReference type="EMBL" id="AQW87864.1"/>
    </source>
</evidence>
<dbReference type="EMBL" id="CP017258">
    <property type="protein sequence ID" value="AQW87864.1"/>
    <property type="molecule type" value="Genomic_DNA"/>
</dbReference>
<dbReference type="AlphaFoldDB" id="A0A1S6U7Y8"/>
<dbReference type="PANTHER" id="PTHR37166">
    <property type="entry name" value="PROTEIN FLAG"/>
    <property type="match status" value="1"/>
</dbReference>
<keyword evidence="2" id="KW-1185">Reference proteome</keyword>
<evidence type="ECO:0000313" key="2">
    <source>
        <dbReference type="Proteomes" id="UP000190868"/>
    </source>
</evidence>
<dbReference type="NCBIfam" id="NF006281">
    <property type="entry name" value="PRK08452.1"/>
    <property type="match status" value="1"/>
</dbReference>
<dbReference type="PANTHER" id="PTHR37166:SF1">
    <property type="entry name" value="PROTEIN FLAG"/>
    <property type="match status" value="1"/>
</dbReference>
<dbReference type="Gene3D" id="3.30.160.170">
    <property type="entry name" value="FlaG-like"/>
    <property type="match status" value="1"/>
</dbReference>
<gene>
    <name evidence="1" type="primary">flaG</name>
    <name evidence="1" type="ORF">CPIN18021_1065</name>
</gene>
<dbReference type="GeneID" id="56566703"/>
<dbReference type="SUPFAM" id="SSF160214">
    <property type="entry name" value="FlaG-like"/>
    <property type="match status" value="1"/>
</dbReference>
<dbReference type="RefSeq" id="WP_078423479.1">
    <property type="nucleotide sequence ID" value="NZ_CP017018.1"/>
</dbReference>
<reference evidence="2" key="1">
    <citation type="submission" date="2016-09" db="EMBL/GenBank/DDBJ databases">
        <title>Comparative genomics of the Campylobacter concisus group.</title>
        <authorList>
            <person name="Miller W.G."/>
            <person name="Yee E."/>
            <person name="Chapman M.H."/>
            <person name="Huynh S."/>
            <person name="Bono J.L."/>
            <person name="On S.L.W."/>
            <person name="StLeger J."/>
            <person name="Foster G."/>
            <person name="Parker C.T."/>
        </authorList>
    </citation>
    <scope>NUCLEOTIDE SEQUENCE [LARGE SCALE GENOMIC DNA]</scope>
    <source>
        <strain evidence="2">RM18021</strain>
    </source>
</reference>
<dbReference type="Proteomes" id="UP000190868">
    <property type="component" value="Chromosome"/>
</dbReference>
<dbReference type="KEGG" id="cpin:CPIN18020_1063"/>